<feature type="domain" description="Ubiquitin-like" evidence="2">
    <location>
        <begin position="1"/>
        <end position="65"/>
    </location>
</feature>
<dbReference type="InterPro" id="IPR050158">
    <property type="entry name" value="Ubiquitin_ubiquitin-like"/>
</dbReference>
<evidence type="ECO:0000259" key="2">
    <source>
        <dbReference type="PROSITE" id="PS50053"/>
    </source>
</evidence>
<dbReference type="SUPFAM" id="SSF54236">
    <property type="entry name" value="Ubiquitin-like"/>
    <property type="match status" value="1"/>
</dbReference>
<dbReference type="PANTHER" id="PTHR10666">
    <property type="entry name" value="UBIQUITIN"/>
    <property type="match status" value="1"/>
</dbReference>
<dbReference type="PROSITE" id="PS00299">
    <property type="entry name" value="UBIQUITIN_1"/>
    <property type="match status" value="1"/>
</dbReference>
<evidence type="ECO:0000313" key="3">
    <source>
        <dbReference type="EMBL" id="CAF4006491.1"/>
    </source>
</evidence>
<protein>
    <recommendedName>
        <fullName evidence="2">Ubiquitin-like domain-containing protein</fullName>
    </recommendedName>
</protein>
<dbReference type="Gene3D" id="3.10.20.90">
    <property type="entry name" value="Phosphatidylinositol 3-kinase Catalytic Subunit, Chain A, domain 1"/>
    <property type="match status" value="1"/>
</dbReference>
<feature type="compositionally biased region" description="Acidic residues" evidence="1">
    <location>
        <begin position="149"/>
        <end position="169"/>
    </location>
</feature>
<reference evidence="3" key="1">
    <citation type="submission" date="2021-02" db="EMBL/GenBank/DDBJ databases">
        <authorList>
            <person name="Nowell W R."/>
        </authorList>
    </citation>
    <scope>NUCLEOTIDE SEQUENCE</scope>
</reference>
<evidence type="ECO:0000256" key="1">
    <source>
        <dbReference type="SAM" id="MobiDB-lite"/>
    </source>
</evidence>
<sequence length="169" mass="19315">MIPLEVNAYMDIPMVKKLVQDAEGIPPDQQRLVFAGNHLEDDRTLSDYNIQKESIIHIVLRLRGGMYHITSGRQDFHNVPNTAAEAIKNILAFEFQYVDHPERLSPVELQNSILQGQLLLSKLINEVQNISLHCDLPNLKDIVLSNVDDNQDENDNEEEEEDDDVSNEQ</sequence>
<dbReference type="PROSITE" id="PS50053">
    <property type="entry name" value="UBIQUITIN_2"/>
    <property type="match status" value="1"/>
</dbReference>
<dbReference type="SMART" id="SM00213">
    <property type="entry name" value="UBQ"/>
    <property type="match status" value="1"/>
</dbReference>
<dbReference type="Pfam" id="PF00240">
    <property type="entry name" value="ubiquitin"/>
    <property type="match status" value="1"/>
</dbReference>
<feature type="region of interest" description="Disordered" evidence="1">
    <location>
        <begin position="148"/>
        <end position="169"/>
    </location>
</feature>
<accession>A0A819P3T4</accession>
<dbReference type="InterPro" id="IPR029071">
    <property type="entry name" value="Ubiquitin-like_domsf"/>
</dbReference>
<proteinExistence type="predicted"/>
<comment type="caution">
    <text evidence="3">The sequence shown here is derived from an EMBL/GenBank/DDBJ whole genome shotgun (WGS) entry which is preliminary data.</text>
</comment>
<dbReference type="InterPro" id="IPR019954">
    <property type="entry name" value="Ubiquitin_CS"/>
</dbReference>
<dbReference type="AlphaFoldDB" id="A0A819P3T4"/>
<name>A0A819P3T4_9BILA</name>
<dbReference type="InterPro" id="IPR000626">
    <property type="entry name" value="Ubiquitin-like_dom"/>
</dbReference>
<dbReference type="Proteomes" id="UP000663874">
    <property type="component" value="Unassembled WGS sequence"/>
</dbReference>
<dbReference type="InterPro" id="IPR019956">
    <property type="entry name" value="Ubiquitin_dom"/>
</dbReference>
<evidence type="ECO:0000313" key="4">
    <source>
        <dbReference type="Proteomes" id="UP000663874"/>
    </source>
</evidence>
<organism evidence="3 4">
    <name type="scientific">Rotaria sordida</name>
    <dbReference type="NCBI Taxonomy" id="392033"/>
    <lineage>
        <taxon>Eukaryota</taxon>
        <taxon>Metazoa</taxon>
        <taxon>Spiralia</taxon>
        <taxon>Gnathifera</taxon>
        <taxon>Rotifera</taxon>
        <taxon>Eurotatoria</taxon>
        <taxon>Bdelloidea</taxon>
        <taxon>Philodinida</taxon>
        <taxon>Philodinidae</taxon>
        <taxon>Rotaria</taxon>
    </lineage>
</organism>
<dbReference type="FunFam" id="3.10.20.90:FF:000222">
    <property type="entry name" value="Polyubiquitin 5"/>
    <property type="match status" value="1"/>
</dbReference>
<dbReference type="PRINTS" id="PR00348">
    <property type="entry name" value="UBIQUITIN"/>
</dbReference>
<dbReference type="EMBL" id="CAJOBE010006422">
    <property type="protein sequence ID" value="CAF4006491.1"/>
    <property type="molecule type" value="Genomic_DNA"/>
</dbReference>
<gene>
    <name evidence="3" type="ORF">FNK824_LOCUS26246</name>
</gene>